<sequence>MWLIYLVNAFQGSITSNLAAYIASDFEDAPLVTVIGTVSSIMATAMTMPIARMLNVWDRGNGFLFLAAIATLGLILSAACNSLPVYCAAQVFYYVGFQGLIFCVDVITLDTSTLRDRGLAYAFTSSPYIISAFAGPKAAEGFNDYNWRWGYGCFAIILPFVCIPLYGTLLYNKKKAIASGALIQPVSDKKSVKAWLWDFIIEFDLVGVILLAGGMSLFLLPFIIAGSTEDQWAAPHIIAMLVVGFILLVAFALFERFVAPRPFIPYSVLRNRTILGACLLDLVYQIAYYCWDDYFSSYLQVVYNRSLADAGYIGNIFDVVSGVWLLGVGYCIRRTCRFRWLLYWSVPLYILGEGLLIYFRKEGTNIGYIIMCQIFMAIGGGTIIIVEQVAILSVPTHNDAASALAILEMFGTVGDAVGASVSGAIWTQLFPNYLQTLLPEESVGDWETIYDSLDVQLSYPVGNVTRTAISQAYGDTQTWMVTAGTIFMAFSLVCIFIIRDIKLDTKSQVKGLLF</sequence>
<keyword evidence="7" id="KW-0408">Iron</keyword>
<keyword evidence="4" id="KW-0406">Ion transport</keyword>
<proteinExistence type="inferred from homology"/>
<evidence type="ECO:0000256" key="4">
    <source>
        <dbReference type="ARBA" id="ARBA00022496"/>
    </source>
</evidence>
<feature type="transmembrane region" description="Helical" evidence="9">
    <location>
        <begin position="199"/>
        <end position="224"/>
    </location>
</feature>
<dbReference type="GO" id="GO:0005886">
    <property type="term" value="C:plasma membrane"/>
    <property type="evidence" value="ECO:0007669"/>
    <property type="project" value="TreeGrafter"/>
</dbReference>
<name>A0A316U6Z1_9BASI</name>
<keyword evidence="6 9" id="KW-1133">Transmembrane helix</keyword>
<dbReference type="EMBL" id="KZ819334">
    <property type="protein sequence ID" value="PWN18705.1"/>
    <property type="molecule type" value="Genomic_DNA"/>
</dbReference>
<dbReference type="SUPFAM" id="SSF103473">
    <property type="entry name" value="MFS general substrate transporter"/>
    <property type="match status" value="1"/>
</dbReference>
<keyword evidence="4" id="KW-0410">Iron transport</keyword>
<accession>A0A316U6Z1</accession>
<dbReference type="PANTHER" id="PTHR23501:SF55">
    <property type="entry name" value="SIDEROPHORE IRON TRANSPORTER, PUTATIVE (AFU_ORTHOLOGUE AFUA_3G03440)-RELATED"/>
    <property type="match status" value="1"/>
</dbReference>
<feature type="transmembrane region" description="Helical" evidence="9">
    <location>
        <begin position="479"/>
        <end position="498"/>
    </location>
</feature>
<dbReference type="GeneID" id="37017124"/>
<keyword evidence="5 9" id="KW-0812">Transmembrane</keyword>
<feature type="transmembrane region" description="Helical" evidence="9">
    <location>
        <begin position="404"/>
        <end position="426"/>
    </location>
</feature>
<feature type="transmembrane region" description="Helical" evidence="9">
    <location>
        <begin position="341"/>
        <end position="360"/>
    </location>
</feature>
<feature type="transmembrane region" description="Helical" evidence="9">
    <location>
        <begin position="311"/>
        <end position="332"/>
    </location>
</feature>
<dbReference type="FunFam" id="1.20.1250.20:FF:000284">
    <property type="entry name" value="Siderophore iron transporter mirB"/>
    <property type="match status" value="1"/>
</dbReference>
<feature type="transmembrane region" description="Helical" evidence="9">
    <location>
        <begin position="366"/>
        <end position="392"/>
    </location>
</feature>
<feature type="transmembrane region" description="Helical" evidence="9">
    <location>
        <begin position="236"/>
        <end position="254"/>
    </location>
</feature>
<reference evidence="10 11" key="1">
    <citation type="journal article" date="2018" name="Mol. Biol. Evol.">
        <title>Broad Genomic Sampling Reveals a Smut Pathogenic Ancestry of the Fungal Clade Ustilaginomycotina.</title>
        <authorList>
            <person name="Kijpornyongpan T."/>
            <person name="Mondo S.J."/>
            <person name="Barry K."/>
            <person name="Sandor L."/>
            <person name="Lee J."/>
            <person name="Lipzen A."/>
            <person name="Pangilinan J."/>
            <person name="LaButti K."/>
            <person name="Hainaut M."/>
            <person name="Henrissat B."/>
            <person name="Grigoriev I.V."/>
            <person name="Spatafora J.W."/>
            <person name="Aime M.C."/>
        </authorList>
    </citation>
    <scope>NUCLEOTIDE SEQUENCE [LARGE SCALE GENOMIC DNA]</scope>
    <source>
        <strain evidence="10 11">MCA 4718</strain>
    </source>
</reference>
<keyword evidence="3" id="KW-0813">Transport</keyword>
<feature type="transmembrane region" description="Helical" evidence="9">
    <location>
        <begin position="91"/>
        <end position="109"/>
    </location>
</feature>
<dbReference type="Pfam" id="PF07690">
    <property type="entry name" value="MFS_1"/>
    <property type="match status" value="1"/>
</dbReference>
<evidence type="ECO:0000256" key="7">
    <source>
        <dbReference type="ARBA" id="ARBA00023004"/>
    </source>
</evidence>
<evidence type="ECO:0000256" key="9">
    <source>
        <dbReference type="SAM" id="Phobius"/>
    </source>
</evidence>
<comment type="subcellular location">
    <subcellularLocation>
        <location evidence="1">Membrane</location>
        <topology evidence="1">Multi-pass membrane protein</topology>
    </subcellularLocation>
</comment>
<dbReference type="GO" id="GO:0006826">
    <property type="term" value="P:iron ion transport"/>
    <property type="evidence" value="ECO:0007669"/>
    <property type="project" value="UniProtKB-KW"/>
</dbReference>
<dbReference type="AlphaFoldDB" id="A0A316U6Z1"/>
<feature type="transmembrane region" description="Helical" evidence="9">
    <location>
        <begin position="63"/>
        <end position="85"/>
    </location>
</feature>
<dbReference type="FunFam" id="1.20.1250.20:FF:000302">
    <property type="entry name" value="MFS siderochrome iron transporter MirB"/>
    <property type="match status" value="1"/>
</dbReference>
<evidence type="ECO:0000256" key="2">
    <source>
        <dbReference type="ARBA" id="ARBA00008335"/>
    </source>
</evidence>
<dbReference type="RefSeq" id="XP_025345865.1">
    <property type="nucleotide sequence ID" value="XM_025495390.1"/>
</dbReference>
<dbReference type="InterPro" id="IPR036259">
    <property type="entry name" value="MFS_trans_sf"/>
</dbReference>
<feature type="transmembrane region" description="Helical" evidence="9">
    <location>
        <begin position="31"/>
        <end position="51"/>
    </location>
</feature>
<dbReference type="GO" id="GO:0022857">
    <property type="term" value="F:transmembrane transporter activity"/>
    <property type="evidence" value="ECO:0007669"/>
    <property type="project" value="InterPro"/>
</dbReference>
<evidence type="ECO:0000256" key="3">
    <source>
        <dbReference type="ARBA" id="ARBA00022448"/>
    </source>
</evidence>
<dbReference type="GO" id="GO:0010106">
    <property type="term" value="P:cellular response to iron ion starvation"/>
    <property type="evidence" value="ECO:0007669"/>
    <property type="project" value="UniProtKB-ARBA"/>
</dbReference>
<gene>
    <name evidence="10" type="ORF">BCV69DRAFT_60262</name>
</gene>
<evidence type="ECO:0000256" key="5">
    <source>
        <dbReference type="ARBA" id="ARBA00022692"/>
    </source>
</evidence>
<dbReference type="InterPro" id="IPR011701">
    <property type="entry name" value="MFS"/>
</dbReference>
<organism evidence="10 11">
    <name type="scientific">Pseudomicrostroma glucosiphilum</name>
    <dbReference type="NCBI Taxonomy" id="1684307"/>
    <lineage>
        <taxon>Eukaryota</taxon>
        <taxon>Fungi</taxon>
        <taxon>Dikarya</taxon>
        <taxon>Basidiomycota</taxon>
        <taxon>Ustilaginomycotina</taxon>
        <taxon>Exobasidiomycetes</taxon>
        <taxon>Microstromatales</taxon>
        <taxon>Microstromatales incertae sedis</taxon>
        <taxon>Pseudomicrostroma</taxon>
    </lineage>
</organism>
<dbReference type="Gene3D" id="1.20.1250.20">
    <property type="entry name" value="MFS general substrate transporter like domains"/>
    <property type="match status" value="2"/>
</dbReference>
<protein>
    <submittedName>
        <fullName evidence="10">MFS general substrate transporter</fullName>
    </submittedName>
</protein>
<feature type="transmembrane region" description="Helical" evidence="9">
    <location>
        <begin position="274"/>
        <end position="291"/>
    </location>
</feature>
<comment type="similarity">
    <text evidence="2">Belongs to the major facilitator superfamily.</text>
</comment>
<keyword evidence="11" id="KW-1185">Reference proteome</keyword>
<evidence type="ECO:0000313" key="10">
    <source>
        <dbReference type="EMBL" id="PWN18705.1"/>
    </source>
</evidence>
<evidence type="ECO:0000256" key="8">
    <source>
        <dbReference type="ARBA" id="ARBA00023136"/>
    </source>
</evidence>
<dbReference type="OrthoDB" id="2241241at2759"/>
<feature type="transmembrane region" description="Helical" evidence="9">
    <location>
        <begin position="148"/>
        <end position="171"/>
    </location>
</feature>
<evidence type="ECO:0000313" key="11">
    <source>
        <dbReference type="Proteomes" id="UP000245942"/>
    </source>
</evidence>
<dbReference type="PANTHER" id="PTHR23501">
    <property type="entry name" value="MAJOR FACILITATOR SUPERFAMILY"/>
    <property type="match status" value="1"/>
</dbReference>
<evidence type="ECO:0000256" key="1">
    <source>
        <dbReference type="ARBA" id="ARBA00004141"/>
    </source>
</evidence>
<dbReference type="STRING" id="1684307.A0A316U6Z1"/>
<dbReference type="Proteomes" id="UP000245942">
    <property type="component" value="Unassembled WGS sequence"/>
</dbReference>
<evidence type="ECO:0000256" key="6">
    <source>
        <dbReference type="ARBA" id="ARBA00022989"/>
    </source>
</evidence>
<keyword evidence="8 9" id="KW-0472">Membrane</keyword>